<dbReference type="GO" id="GO:0055085">
    <property type="term" value="P:transmembrane transport"/>
    <property type="evidence" value="ECO:0007669"/>
    <property type="project" value="TreeGrafter"/>
</dbReference>
<evidence type="ECO:0000256" key="4">
    <source>
        <dbReference type="ARBA" id="ARBA00022475"/>
    </source>
</evidence>
<feature type="transmembrane region" description="Helical" evidence="9">
    <location>
        <begin position="12"/>
        <end position="29"/>
    </location>
</feature>
<evidence type="ECO:0000256" key="1">
    <source>
        <dbReference type="ARBA" id="ARBA00004651"/>
    </source>
</evidence>
<feature type="transmembrane region" description="Helical" evidence="9">
    <location>
        <begin position="237"/>
        <end position="266"/>
    </location>
</feature>
<keyword evidence="11" id="KW-1185">Reference proteome</keyword>
<evidence type="ECO:0008006" key="12">
    <source>
        <dbReference type="Google" id="ProtNLM"/>
    </source>
</evidence>
<feature type="transmembrane region" description="Helical" evidence="9">
    <location>
        <begin position="311"/>
        <end position="335"/>
    </location>
</feature>
<dbReference type="OrthoDB" id="9793390at2"/>
<dbReference type="InterPro" id="IPR002549">
    <property type="entry name" value="AI-2E-like"/>
</dbReference>
<evidence type="ECO:0000256" key="9">
    <source>
        <dbReference type="SAM" id="Phobius"/>
    </source>
</evidence>
<keyword evidence="7 9" id="KW-0472">Membrane</keyword>
<evidence type="ECO:0000256" key="8">
    <source>
        <dbReference type="SAM" id="MobiDB-lite"/>
    </source>
</evidence>
<evidence type="ECO:0000256" key="2">
    <source>
        <dbReference type="ARBA" id="ARBA00009773"/>
    </source>
</evidence>
<name>I4EJS5_9BACT</name>
<proteinExistence type="inferred from homology"/>
<keyword evidence="3" id="KW-0813">Transport</keyword>
<sequence length="483" mass="53035">MHPLDRFRETRLLPVIAGLAILAVALFILHIASILPPFIWAAVTAYLAHPLVKRIQRATRLPRGVVIGVLYIVFIGLLIFVAVQVVPTLYAQTRALVTSLPQLINTAREELLREPQIRIGGITIDTRELSIQATQIAQQIATRFGQEAVPLVLYTVGLLIKMLVYLLTTFYLLLQGDDLINGIQKLAPRRHQGTVGRIIQRVNGTFGAYIRAQLALFAIVSFTTFITLSVLKVEYALALAIATGILELIPIIGPWVAAGSAILVGLSQGTTPFNWSPVQLAAVIGIAYFALRMAQDHLIIPQLVGRVVRLHPILVIFGLLVGSTTGGILGLLLAVPTLAALKIIILEVIQELRHPPARRVVLLQEPGTLQEFRDGVWEYHHQHVVLLIAEEAVSWDDLELVEELADVAIRNDTRIQVVTPDPVAASIATAAGIEVITRDRLNGEERTGEEPVEPGREPAKRRARLRAGHTIKLGPEAQEEHVR</sequence>
<dbReference type="AlphaFoldDB" id="I4EJS5"/>
<evidence type="ECO:0000313" key="11">
    <source>
        <dbReference type="Proteomes" id="UP000004221"/>
    </source>
</evidence>
<comment type="similarity">
    <text evidence="2">Belongs to the autoinducer-2 exporter (AI-2E) (TC 2.A.86) family.</text>
</comment>
<evidence type="ECO:0000256" key="3">
    <source>
        <dbReference type="ARBA" id="ARBA00022448"/>
    </source>
</evidence>
<keyword evidence="6 9" id="KW-1133">Transmembrane helix</keyword>
<feature type="transmembrane region" description="Helical" evidence="9">
    <location>
        <begin position="273"/>
        <end position="291"/>
    </location>
</feature>
<dbReference type="EMBL" id="CAGS01000359">
    <property type="protein sequence ID" value="CCF84937.1"/>
    <property type="molecule type" value="Genomic_DNA"/>
</dbReference>
<evidence type="ECO:0000256" key="6">
    <source>
        <dbReference type="ARBA" id="ARBA00022989"/>
    </source>
</evidence>
<feature type="region of interest" description="Disordered" evidence="8">
    <location>
        <begin position="440"/>
        <end position="483"/>
    </location>
</feature>
<comment type="subcellular location">
    <subcellularLocation>
        <location evidence="1">Cell membrane</location>
        <topology evidence="1">Multi-pass membrane protein</topology>
    </subcellularLocation>
</comment>
<organism evidence="10 11">
    <name type="scientific">Nitrolancea hollandica Lb</name>
    <dbReference type="NCBI Taxonomy" id="1129897"/>
    <lineage>
        <taxon>Bacteria</taxon>
        <taxon>Pseudomonadati</taxon>
        <taxon>Thermomicrobiota</taxon>
        <taxon>Thermomicrobia</taxon>
        <taxon>Sphaerobacterales</taxon>
        <taxon>Sphaerobacterineae</taxon>
        <taxon>Sphaerobacteraceae</taxon>
        <taxon>Nitrolancea</taxon>
    </lineage>
</organism>
<evidence type="ECO:0000256" key="7">
    <source>
        <dbReference type="ARBA" id="ARBA00023136"/>
    </source>
</evidence>
<reference evidence="10 11" key="1">
    <citation type="journal article" date="2012" name="ISME J.">
        <title>Nitrification expanded: discovery, physiology and genomics of a nitrite-oxidizing bacterium from the phylum Chloroflexi.</title>
        <authorList>
            <person name="Sorokin D.Y."/>
            <person name="Lucker S."/>
            <person name="Vejmelkova D."/>
            <person name="Kostrikina N.A."/>
            <person name="Kleerebezem R."/>
            <person name="Rijpstra W.I."/>
            <person name="Damste J.S."/>
            <person name="Le Paslier D."/>
            <person name="Muyzer G."/>
            <person name="Wagner M."/>
            <person name="van Loosdrecht M.C."/>
            <person name="Daims H."/>
        </authorList>
    </citation>
    <scope>NUCLEOTIDE SEQUENCE [LARGE SCALE GENOMIC DNA]</scope>
    <source>
        <strain evidence="11">none</strain>
    </source>
</reference>
<feature type="transmembrane region" description="Helical" evidence="9">
    <location>
        <begin position="64"/>
        <end position="86"/>
    </location>
</feature>
<dbReference type="RefSeq" id="WP_008479484.1">
    <property type="nucleotide sequence ID" value="NZ_CAGS01000359.1"/>
</dbReference>
<comment type="caution">
    <text evidence="10">The sequence shown here is derived from an EMBL/GenBank/DDBJ whole genome shotgun (WGS) entry which is preliminary data.</text>
</comment>
<keyword evidence="4" id="KW-1003">Cell membrane</keyword>
<dbReference type="PANTHER" id="PTHR21716:SF53">
    <property type="entry name" value="PERMEASE PERM-RELATED"/>
    <property type="match status" value="1"/>
</dbReference>
<feature type="transmembrane region" description="Helical" evidence="9">
    <location>
        <begin position="208"/>
        <end position="231"/>
    </location>
</feature>
<protein>
    <recommendedName>
        <fullName evidence="12">Permease</fullName>
    </recommendedName>
</protein>
<gene>
    <name evidence="10" type="ORF">NITHO_4210014</name>
</gene>
<dbReference type="Pfam" id="PF01594">
    <property type="entry name" value="AI-2E_transport"/>
    <property type="match status" value="1"/>
</dbReference>
<dbReference type="Proteomes" id="UP000004221">
    <property type="component" value="Unassembled WGS sequence"/>
</dbReference>
<keyword evidence="5 9" id="KW-0812">Transmembrane</keyword>
<feature type="compositionally biased region" description="Basic and acidic residues" evidence="8">
    <location>
        <begin position="440"/>
        <end position="460"/>
    </location>
</feature>
<accession>I4EJS5</accession>
<dbReference type="GO" id="GO:0005886">
    <property type="term" value="C:plasma membrane"/>
    <property type="evidence" value="ECO:0007669"/>
    <property type="project" value="UniProtKB-SubCell"/>
</dbReference>
<evidence type="ECO:0000256" key="5">
    <source>
        <dbReference type="ARBA" id="ARBA00022692"/>
    </source>
</evidence>
<evidence type="ECO:0000313" key="10">
    <source>
        <dbReference type="EMBL" id="CCF84937.1"/>
    </source>
</evidence>
<dbReference type="PANTHER" id="PTHR21716">
    <property type="entry name" value="TRANSMEMBRANE PROTEIN"/>
    <property type="match status" value="1"/>
</dbReference>
<feature type="transmembrane region" description="Helical" evidence="9">
    <location>
        <begin position="151"/>
        <end position="174"/>
    </location>
</feature>